<organism evidence="2 3">
    <name type="scientific">Fusobacterium canifelinum</name>
    <dbReference type="NCBI Taxonomy" id="285729"/>
    <lineage>
        <taxon>Bacteria</taxon>
        <taxon>Fusobacteriati</taxon>
        <taxon>Fusobacteriota</taxon>
        <taxon>Fusobacteriia</taxon>
        <taxon>Fusobacteriales</taxon>
        <taxon>Fusobacteriaceae</taxon>
        <taxon>Fusobacterium</taxon>
    </lineage>
</organism>
<evidence type="ECO:0000256" key="1">
    <source>
        <dbReference type="SAM" id="Phobius"/>
    </source>
</evidence>
<dbReference type="AlphaFoldDB" id="A0A3P1UN30"/>
<proteinExistence type="predicted"/>
<feature type="transmembrane region" description="Helical" evidence="1">
    <location>
        <begin position="76"/>
        <end position="93"/>
    </location>
</feature>
<keyword evidence="1" id="KW-0812">Transmembrane</keyword>
<feature type="transmembrane region" description="Helical" evidence="1">
    <location>
        <begin position="16"/>
        <end position="34"/>
    </location>
</feature>
<keyword evidence="1" id="KW-1133">Transmembrane helix</keyword>
<feature type="transmembrane region" description="Helical" evidence="1">
    <location>
        <begin position="41"/>
        <end position="64"/>
    </location>
</feature>
<reference evidence="2 3" key="1">
    <citation type="submission" date="2018-11" db="EMBL/GenBank/DDBJ databases">
        <title>Genomes From Bacteria Associated with the Canine Oral Cavity: a Test Case for Automated Genome-Based Taxonomic Assignment.</title>
        <authorList>
            <person name="Coil D.A."/>
            <person name="Jospin G."/>
            <person name="Darling A.E."/>
            <person name="Wallis C."/>
            <person name="Davis I.J."/>
            <person name="Harris S."/>
            <person name="Eisen J.A."/>
            <person name="Holcombe L.J."/>
            <person name="O'Flynn C."/>
        </authorList>
    </citation>
    <scope>NUCLEOTIDE SEQUENCE [LARGE SCALE GENOMIC DNA]</scope>
    <source>
        <strain evidence="2 3">OH4460_COT-188</strain>
    </source>
</reference>
<feature type="transmembrane region" description="Helical" evidence="1">
    <location>
        <begin position="156"/>
        <end position="172"/>
    </location>
</feature>
<comment type="caution">
    <text evidence="2">The sequence shown here is derived from an EMBL/GenBank/DDBJ whole genome shotgun (WGS) entry which is preliminary data.</text>
</comment>
<evidence type="ECO:0000313" key="2">
    <source>
        <dbReference type="EMBL" id="RRD22790.1"/>
    </source>
</evidence>
<gene>
    <name evidence="2" type="ORF">EII27_09235</name>
</gene>
<protein>
    <recommendedName>
        <fullName evidence="4">HrgC protein</fullName>
    </recommendedName>
</protein>
<keyword evidence="1" id="KW-0472">Membrane</keyword>
<accession>A0A3P1UN30</accession>
<evidence type="ECO:0008006" key="4">
    <source>
        <dbReference type="Google" id="ProtNLM"/>
    </source>
</evidence>
<dbReference type="OrthoDB" id="88178at2"/>
<dbReference type="EMBL" id="RQYY01000020">
    <property type="protein sequence ID" value="RRD22790.1"/>
    <property type="molecule type" value="Genomic_DNA"/>
</dbReference>
<dbReference type="RefSeq" id="WP_124797187.1">
    <property type="nucleotide sequence ID" value="NZ_RQYY01000020.1"/>
</dbReference>
<dbReference type="Proteomes" id="UP000281534">
    <property type="component" value="Unassembled WGS sequence"/>
</dbReference>
<name>A0A3P1UN30_9FUSO</name>
<sequence length="173" mass="20807">MAIKVKLEKDGFIKDGFVGFSWTSIFFNLWVPAFRLHFDGFIIFFIIYLIETLLPIFILVNSIINYQNLKKIPILFYLQIISYIVTFFVGCWYNKYYTKKMLENGWKLLENDEYSAAVLKGYRYLDYTETEIADQDKMQRYAEFLVEVKSRERNKFFFFLLAIILIICLVVFF</sequence>
<evidence type="ECO:0000313" key="3">
    <source>
        <dbReference type="Proteomes" id="UP000281534"/>
    </source>
</evidence>